<dbReference type="AlphaFoldDB" id="A0A166P8J5"/>
<evidence type="ECO:0000313" key="1">
    <source>
        <dbReference type="EMBL" id="KZP25833.1"/>
    </source>
</evidence>
<dbReference type="Proteomes" id="UP000076532">
    <property type="component" value="Unassembled WGS sequence"/>
</dbReference>
<accession>A0A166P8J5</accession>
<dbReference type="EMBL" id="KV417518">
    <property type="protein sequence ID" value="KZP25833.1"/>
    <property type="molecule type" value="Genomic_DNA"/>
</dbReference>
<name>A0A166P8J5_9AGAM</name>
<gene>
    <name evidence="1" type="ORF">FIBSPDRAFT_855466</name>
</gene>
<reference evidence="1 2" key="1">
    <citation type="journal article" date="2016" name="Mol. Biol. Evol.">
        <title>Comparative Genomics of Early-Diverging Mushroom-Forming Fungi Provides Insights into the Origins of Lignocellulose Decay Capabilities.</title>
        <authorList>
            <person name="Nagy L.G."/>
            <person name="Riley R."/>
            <person name="Tritt A."/>
            <person name="Adam C."/>
            <person name="Daum C."/>
            <person name="Floudas D."/>
            <person name="Sun H."/>
            <person name="Yadav J.S."/>
            <person name="Pangilinan J."/>
            <person name="Larsson K.H."/>
            <person name="Matsuura K."/>
            <person name="Barry K."/>
            <person name="Labutti K."/>
            <person name="Kuo R."/>
            <person name="Ohm R.A."/>
            <person name="Bhattacharya S.S."/>
            <person name="Shirouzu T."/>
            <person name="Yoshinaga Y."/>
            <person name="Martin F.M."/>
            <person name="Grigoriev I.V."/>
            <person name="Hibbett D.S."/>
        </authorList>
    </citation>
    <scope>NUCLEOTIDE SEQUENCE [LARGE SCALE GENOMIC DNA]</scope>
    <source>
        <strain evidence="1 2">CBS 109695</strain>
    </source>
</reference>
<organism evidence="1 2">
    <name type="scientific">Athelia psychrophila</name>
    <dbReference type="NCBI Taxonomy" id="1759441"/>
    <lineage>
        <taxon>Eukaryota</taxon>
        <taxon>Fungi</taxon>
        <taxon>Dikarya</taxon>
        <taxon>Basidiomycota</taxon>
        <taxon>Agaricomycotina</taxon>
        <taxon>Agaricomycetes</taxon>
        <taxon>Agaricomycetidae</taxon>
        <taxon>Atheliales</taxon>
        <taxon>Atheliaceae</taxon>
        <taxon>Athelia</taxon>
    </lineage>
</organism>
<protein>
    <submittedName>
        <fullName evidence="1">Uncharacterized protein</fullName>
    </submittedName>
</protein>
<sequence length="51" mass="5858">MPRIRLHVDSKAGVITFPPQCMIFFQPHVQDILPSHLCHLVKYLFRIGVAS</sequence>
<evidence type="ECO:0000313" key="2">
    <source>
        <dbReference type="Proteomes" id="UP000076532"/>
    </source>
</evidence>
<proteinExistence type="predicted"/>
<keyword evidence="2" id="KW-1185">Reference proteome</keyword>